<protein>
    <submittedName>
        <fullName evidence="2">Uncharacterized protein</fullName>
    </submittedName>
</protein>
<feature type="transmembrane region" description="Helical" evidence="1">
    <location>
        <begin position="12"/>
        <end position="32"/>
    </location>
</feature>
<gene>
    <name evidence="2" type="ORF">Cme02nite_22840</name>
</gene>
<evidence type="ECO:0000313" key="2">
    <source>
        <dbReference type="EMBL" id="GIG13952.1"/>
    </source>
</evidence>
<comment type="caution">
    <text evidence="2">The sequence shown here is derived from an EMBL/GenBank/DDBJ whole genome shotgun (WGS) entry which is preliminary data.</text>
</comment>
<evidence type="ECO:0000313" key="3">
    <source>
        <dbReference type="Proteomes" id="UP000660339"/>
    </source>
</evidence>
<dbReference type="Proteomes" id="UP000660339">
    <property type="component" value="Unassembled WGS sequence"/>
</dbReference>
<keyword evidence="1" id="KW-1133">Transmembrane helix</keyword>
<keyword evidence="3" id="KW-1185">Reference proteome</keyword>
<organism evidence="2 3">
    <name type="scientific">Catellatospora methionotrophica</name>
    <dbReference type="NCBI Taxonomy" id="121620"/>
    <lineage>
        <taxon>Bacteria</taxon>
        <taxon>Bacillati</taxon>
        <taxon>Actinomycetota</taxon>
        <taxon>Actinomycetes</taxon>
        <taxon>Micromonosporales</taxon>
        <taxon>Micromonosporaceae</taxon>
        <taxon>Catellatospora</taxon>
    </lineage>
</organism>
<name>A0A8J3PEA8_9ACTN</name>
<dbReference type="RefSeq" id="WP_166381362.1">
    <property type="nucleotide sequence ID" value="NZ_BAAATT010000022.1"/>
</dbReference>
<evidence type="ECO:0000256" key="1">
    <source>
        <dbReference type="SAM" id="Phobius"/>
    </source>
</evidence>
<keyword evidence="1" id="KW-0472">Membrane</keyword>
<feature type="transmembrane region" description="Helical" evidence="1">
    <location>
        <begin position="80"/>
        <end position="106"/>
    </location>
</feature>
<feature type="transmembrane region" description="Helical" evidence="1">
    <location>
        <begin position="118"/>
        <end position="140"/>
    </location>
</feature>
<accession>A0A8J3PEA8</accession>
<dbReference type="EMBL" id="BONJ01000008">
    <property type="protein sequence ID" value="GIG13952.1"/>
    <property type="molecule type" value="Genomic_DNA"/>
</dbReference>
<dbReference type="AlphaFoldDB" id="A0A8J3PEA8"/>
<feature type="transmembrane region" description="Helical" evidence="1">
    <location>
        <begin position="52"/>
        <end position="73"/>
    </location>
</feature>
<sequence>MSEYTPQVNLVSRTGAGVVGGVAGGLFLALALQITSHIKPYAQLVGEVEASTAWVMVLMVAGAAGGLFGAFVGKFIRGQIVPAVGVGLVWGMITWLVLAMLILPLFGDGAVFGIKDAGGIVILGVYVVFGVITSIVYAIAGPRRRHHYRRRREVGFVMAMPSIRRRRSRSRRSDEDLVEELED</sequence>
<proteinExistence type="predicted"/>
<reference evidence="2" key="1">
    <citation type="submission" date="2021-01" db="EMBL/GenBank/DDBJ databases">
        <title>Whole genome shotgun sequence of Catellatospora methionotrophica NBRC 14553.</title>
        <authorList>
            <person name="Komaki H."/>
            <person name="Tamura T."/>
        </authorList>
    </citation>
    <scope>NUCLEOTIDE SEQUENCE</scope>
    <source>
        <strain evidence="2">NBRC 14553</strain>
    </source>
</reference>
<keyword evidence="1" id="KW-0812">Transmembrane</keyword>